<dbReference type="GO" id="GO:0000149">
    <property type="term" value="F:SNARE binding"/>
    <property type="evidence" value="ECO:0007669"/>
    <property type="project" value="TreeGrafter"/>
</dbReference>
<proteinExistence type="predicted"/>
<dbReference type="PANTHER" id="PTHR15922:SF2">
    <property type="entry name" value="NBAS SUBUNIT OF NRZ TETHERING COMPLEX"/>
    <property type="match status" value="1"/>
</dbReference>
<keyword evidence="3" id="KW-0256">Endoplasmic reticulum</keyword>
<evidence type="ECO:0000256" key="1">
    <source>
        <dbReference type="ARBA" id="ARBA00004240"/>
    </source>
</evidence>
<feature type="domain" description="Sec39" evidence="6">
    <location>
        <begin position="9"/>
        <end position="229"/>
    </location>
</feature>
<protein>
    <recommendedName>
        <fullName evidence="6">Sec39 domain-containing protein</fullName>
    </recommendedName>
</protein>
<dbReference type="GO" id="GO:0070939">
    <property type="term" value="C:Dsl1/NZR complex"/>
    <property type="evidence" value="ECO:0007669"/>
    <property type="project" value="TreeGrafter"/>
</dbReference>
<dbReference type="EMBL" id="BQKI01000071">
    <property type="protein sequence ID" value="GJN13474.1"/>
    <property type="molecule type" value="Genomic_DNA"/>
</dbReference>
<reference evidence="7" key="1">
    <citation type="journal article" date="2018" name="DNA Res.">
        <title>Multiple hybrid de novo genome assembly of finger millet, an orphan allotetraploid crop.</title>
        <authorList>
            <person name="Hatakeyama M."/>
            <person name="Aluri S."/>
            <person name="Balachadran M.T."/>
            <person name="Sivarajan S.R."/>
            <person name="Patrignani A."/>
            <person name="Gruter S."/>
            <person name="Poveda L."/>
            <person name="Shimizu-Inatsugi R."/>
            <person name="Baeten J."/>
            <person name="Francoijs K.J."/>
            <person name="Nataraja K.N."/>
            <person name="Reddy Y.A.N."/>
            <person name="Phadnis S."/>
            <person name="Ravikumar R.L."/>
            <person name="Schlapbach R."/>
            <person name="Sreeman S.M."/>
            <person name="Shimizu K.K."/>
        </authorList>
    </citation>
    <scope>NUCLEOTIDE SEQUENCE</scope>
</reference>
<keyword evidence="4" id="KW-0653">Protein transport</keyword>
<evidence type="ECO:0000256" key="5">
    <source>
        <dbReference type="SAM" id="MobiDB-lite"/>
    </source>
</evidence>
<keyword evidence="8" id="KW-1185">Reference proteome</keyword>
<reference evidence="7" key="2">
    <citation type="submission" date="2021-12" db="EMBL/GenBank/DDBJ databases">
        <title>Resequencing data analysis of finger millet.</title>
        <authorList>
            <person name="Hatakeyama M."/>
            <person name="Aluri S."/>
            <person name="Balachadran M.T."/>
            <person name="Sivarajan S.R."/>
            <person name="Poveda L."/>
            <person name="Shimizu-Inatsugi R."/>
            <person name="Schlapbach R."/>
            <person name="Sreeman S.M."/>
            <person name="Shimizu K.K."/>
        </authorList>
    </citation>
    <scope>NUCLEOTIDE SEQUENCE</scope>
</reference>
<dbReference type="Pfam" id="PF08314">
    <property type="entry name" value="Sec39"/>
    <property type="match status" value="1"/>
</dbReference>
<name>A0AAV5DT92_ELECO</name>
<evidence type="ECO:0000259" key="6">
    <source>
        <dbReference type="Pfam" id="PF08314"/>
    </source>
</evidence>
<accession>A0AAV5DT92</accession>
<evidence type="ECO:0000313" key="7">
    <source>
        <dbReference type="EMBL" id="GJN13474.1"/>
    </source>
</evidence>
<evidence type="ECO:0000256" key="2">
    <source>
        <dbReference type="ARBA" id="ARBA00022448"/>
    </source>
</evidence>
<evidence type="ECO:0000256" key="4">
    <source>
        <dbReference type="ARBA" id="ARBA00022927"/>
    </source>
</evidence>
<dbReference type="PANTHER" id="PTHR15922">
    <property type="entry name" value="NEUROBLASTOMA-AMPLIFIED SEQUENCE"/>
    <property type="match status" value="1"/>
</dbReference>
<gene>
    <name evidence="7" type="primary">gb00183</name>
    <name evidence="7" type="ORF">PR202_gb00183</name>
</gene>
<keyword evidence="2" id="KW-0813">Transport</keyword>
<evidence type="ECO:0000313" key="8">
    <source>
        <dbReference type="Proteomes" id="UP001054889"/>
    </source>
</evidence>
<organism evidence="7 8">
    <name type="scientific">Eleusine coracana subsp. coracana</name>
    <dbReference type="NCBI Taxonomy" id="191504"/>
    <lineage>
        <taxon>Eukaryota</taxon>
        <taxon>Viridiplantae</taxon>
        <taxon>Streptophyta</taxon>
        <taxon>Embryophyta</taxon>
        <taxon>Tracheophyta</taxon>
        <taxon>Spermatophyta</taxon>
        <taxon>Magnoliopsida</taxon>
        <taxon>Liliopsida</taxon>
        <taxon>Poales</taxon>
        <taxon>Poaceae</taxon>
        <taxon>PACMAD clade</taxon>
        <taxon>Chloridoideae</taxon>
        <taxon>Cynodonteae</taxon>
        <taxon>Eleusininae</taxon>
        <taxon>Eleusine</taxon>
    </lineage>
</organism>
<dbReference type="GO" id="GO:0015031">
    <property type="term" value="P:protein transport"/>
    <property type="evidence" value="ECO:0007669"/>
    <property type="project" value="UniProtKB-KW"/>
</dbReference>
<dbReference type="AlphaFoldDB" id="A0AAV5DT92"/>
<feature type="compositionally biased region" description="Basic and acidic residues" evidence="5">
    <location>
        <begin position="973"/>
        <end position="986"/>
    </location>
</feature>
<evidence type="ECO:0000256" key="3">
    <source>
        <dbReference type="ARBA" id="ARBA00022824"/>
    </source>
</evidence>
<comment type="subcellular location">
    <subcellularLocation>
        <location evidence="1">Endoplasmic reticulum</location>
    </subcellularLocation>
</comment>
<dbReference type="GO" id="GO:0006890">
    <property type="term" value="P:retrograde vesicle-mediated transport, Golgi to endoplasmic reticulum"/>
    <property type="evidence" value="ECO:0007669"/>
    <property type="project" value="InterPro"/>
</dbReference>
<dbReference type="InterPro" id="IPR013244">
    <property type="entry name" value="Sec39_domain"/>
</dbReference>
<sequence>MHFFLTAHLDEKNVKQLIRLLLSKFGRRQPVRSDMEWANMWRDLKLFQEKAFSFLDSEYMLAEFIRGLLKAGKFSLARNYLGGTSAVSLSTEKAENLVIQAAREYFFSASTLSGNEIWKARECLNLLPNSRNVQAETDIIDALTIRLPYLGVTILPVQFRQVKDSMEIIRMVITSQTGAYLHFEEIIDVAKLLGLKSEEEIAAVEEAVAREAVVNGDLQLAFDICLNLIKRGHGAVWDLCAAIARGPPLDNLDTGTREKLLGFSLSHCDEESIGELLSAWKELDVHDKFEKLMFSTETNPPNFVIDRSSITTLPVHNVQDILDLRGGSSHDRDKDYVETVREMLSKVCMDLPNEDAHTWQAMLAENRKFLSFSALELPWLLKLSNNEEQDGEIQALRTDDPSRKYRFSTKVEATISIIYWLAINGFAPNDNIITILAKSIMESPVDEEGDVLACSVLLNLIDPFNGVKIIEEELKKRECYQEINSLMTIGMLYSALNNSKKECSTPEQRRKLLLDKFHEKFTSVDSAISKRLFSSFVDSVKQEKKHVLKEAVNIADTYGLQRTEVLLRFLGCSLVSECWDNNDILSEISEFRDDIVKSAKGVIDMIYSDVYPEINGYNKQRLSYIYGILSACHSYLKRTSEIELRYPEHVHTHKLEAFQYYKVLEEECKKVSFIDGLNYKNIAGLDNLNFEHFNEEVCKNIHASTVSALADMVQSLVSMYVDVLAKGLISRQGVYKHYVLGLLASLEGRNEARSNCTDCEKLQAVLCEIELNYDSCKEYIQALPATDILYIIGRLSHSMRAFRQLLINDDITVHQGQGQLGSQTADPINPLDLLELYNTTMDECLSDLIEGSCEHPISLHKLLSSLSRSTEKHAGILEMNSWESWYEHGTSAPTADETTNSLGGITGTLVALRSTQMVAAVLPDANITPENLATLDSAASCFLELSKHASSVESVAVLEAVLEEWDQLFSSKDEYVPPHGSPKETSDWSDGWDDGWEDLESPKKNLDAASSPIHPLHSCWMEIIRKLVGLTEVQKVIEILDRASSKHIVLLEDDEAHSLFDVVSALDCFMALKIVLLLPYEAPRFQCLQMIEAKMREGTVSTSSNADDQELLALALSSGTLQKIIAEEEYSQFFSYLCHLVGHLAKSFQTDLLVKWNDKASSPAKASRTSESLLFGRLLFPCFICELVLKGQYLLAGFIISKWMHTHPSLGLMDILETSVRQFLEGQLAQVQQLGGSEPSFSDNVLSARNTISTLQSRLVSLLEAALSALPRQEL</sequence>
<comment type="caution">
    <text evidence="7">The sequence shown here is derived from an EMBL/GenBank/DDBJ whole genome shotgun (WGS) entry which is preliminary data.</text>
</comment>
<feature type="region of interest" description="Disordered" evidence="5">
    <location>
        <begin position="973"/>
        <end position="994"/>
    </location>
</feature>
<dbReference type="Proteomes" id="UP001054889">
    <property type="component" value="Unassembled WGS sequence"/>
</dbReference>